<feature type="transmembrane region" description="Helical" evidence="6">
    <location>
        <begin position="354"/>
        <end position="370"/>
    </location>
</feature>
<dbReference type="PROSITE" id="PS50850">
    <property type="entry name" value="MFS"/>
    <property type="match status" value="1"/>
</dbReference>
<evidence type="ECO:0000313" key="8">
    <source>
        <dbReference type="EMBL" id="TXG88963.1"/>
    </source>
</evidence>
<dbReference type="RefSeq" id="WP_010836829.1">
    <property type="nucleotide sequence ID" value="NZ_QRCM01000001.1"/>
</dbReference>
<dbReference type="Proteomes" id="UP000471120">
    <property type="component" value="Unassembled WGS sequence"/>
</dbReference>
<gene>
    <name evidence="8" type="ORF">DW322_00275</name>
</gene>
<dbReference type="Gene3D" id="1.20.1720.10">
    <property type="entry name" value="Multidrug resistance protein D"/>
    <property type="match status" value="1"/>
</dbReference>
<comment type="subcellular location">
    <subcellularLocation>
        <location evidence="1">Cell membrane</location>
        <topology evidence="1">Multi-pass membrane protein</topology>
    </subcellularLocation>
</comment>
<evidence type="ECO:0000256" key="4">
    <source>
        <dbReference type="ARBA" id="ARBA00022989"/>
    </source>
</evidence>
<feature type="transmembrane region" description="Helical" evidence="6">
    <location>
        <begin position="245"/>
        <end position="263"/>
    </location>
</feature>
<dbReference type="InterPro" id="IPR011701">
    <property type="entry name" value="MFS"/>
</dbReference>
<sequence>MAVRGGRPKSLSAAGIGGAPGGLWTIIGYLAGVEIVSGILQAYYTPLFPQIADHLAILEGDVNWFEAAQLALSALVVPLLSRLGDLWGHRNVLLVSTAIVAAGSWILVLAPGFTVFLIGWSLQAAYAVWLPIEIALIHRRATGPQQAILTRRAAAYLVAALEIGCLVGALAAGALSGVLGVPALMAVPALAVTGCFVVVLLGVRDAPVPSGGRFDLRGLGVFALAIGLVMTGLVTVRVLGPSSPLPWLVLVLGVAAFAGFVPLQLRTTDPLVDVRLLGRPGQWPVQLAAFLFGMSVLGAQIPLSTFAQADPDRVGYGLGVGPGAVSLLVGLYVLCMAAGALLMPFVATRVGQRGAITVGLLVVAAGYGSLIPLNAFFVAVMLGVAVAGLGSGALVAALPASAASAAPPERTAFATGATNTTKTIGGALASAMFALALTSTGSADPAATGGATLGGYLVVWAICAGSAAIAAAVVAFAPREPASAEPLQ</sequence>
<reference evidence="8 9" key="1">
    <citation type="submission" date="2018-07" db="EMBL/GenBank/DDBJ databases">
        <title>Genome sequence of Rhodococcus rhodnii ATCC 35071 from Rhodnius prolixus.</title>
        <authorList>
            <person name="Patel V."/>
            <person name="Vogel K.J."/>
        </authorList>
    </citation>
    <scope>NUCLEOTIDE SEQUENCE [LARGE SCALE GENOMIC DNA]</scope>
    <source>
        <strain evidence="8 9">ATCC 35071</strain>
    </source>
</reference>
<evidence type="ECO:0000256" key="2">
    <source>
        <dbReference type="ARBA" id="ARBA00022448"/>
    </source>
</evidence>
<evidence type="ECO:0000313" key="9">
    <source>
        <dbReference type="Proteomes" id="UP000471120"/>
    </source>
</evidence>
<feature type="transmembrane region" description="Helical" evidence="6">
    <location>
        <begin position="153"/>
        <end position="175"/>
    </location>
</feature>
<dbReference type="InterPro" id="IPR020846">
    <property type="entry name" value="MFS_dom"/>
</dbReference>
<feature type="transmembrane region" description="Helical" evidence="6">
    <location>
        <begin position="64"/>
        <end position="80"/>
    </location>
</feature>
<feature type="transmembrane region" description="Helical" evidence="6">
    <location>
        <begin position="21"/>
        <end position="44"/>
    </location>
</feature>
<feature type="transmembrane region" description="Helical" evidence="6">
    <location>
        <begin position="457"/>
        <end position="477"/>
    </location>
</feature>
<dbReference type="SUPFAM" id="SSF103473">
    <property type="entry name" value="MFS general substrate transporter"/>
    <property type="match status" value="1"/>
</dbReference>
<feature type="transmembrane region" description="Helical" evidence="6">
    <location>
        <begin position="376"/>
        <end position="400"/>
    </location>
</feature>
<feature type="transmembrane region" description="Helical" evidence="6">
    <location>
        <begin position="181"/>
        <end position="204"/>
    </location>
</feature>
<feature type="transmembrane region" description="Helical" evidence="6">
    <location>
        <begin position="124"/>
        <end position="141"/>
    </location>
</feature>
<keyword evidence="4 6" id="KW-1133">Transmembrane helix</keyword>
<keyword evidence="2" id="KW-0813">Transport</keyword>
<evidence type="ECO:0000256" key="1">
    <source>
        <dbReference type="ARBA" id="ARBA00004651"/>
    </source>
</evidence>
<dbReference type="Gene3D" id="1.20.1250.20">
    <property type="entry name" value="MFS general substrate transporter like domains"/>
    <property type="match status" value="1"/>
</dbReference>
<dbReference type="PANTHER" id="PTHR42718">
    <property type="entry name" value="MAJOR FACILITATOR SUPERFAMILY MULTIDRUG TRANSPORTER MFSC"/>
    <property type="match status" value="1"/>
</dbReference>
<protein>
    <submittedName>
        <fullName evidence="8">MFS transporter</fullName>
    </submittedName>
</protein>
<feature type="transmembrane region" description="Helical" evidence="6">
    <location>
        <begin position="283"/>
        <end position="303"/>
    </location>
</feature>
<keyword evidence="5 6" id="KW-0472">Membrane</keyword>
<dbReference type="InterPro" id="IPR036259">
    <property type="entry name" value="MFS_trans_sf"/>
</dbReference>
<dbReference type="GO" id="GO:0022857">
    <property type="term" value="F:transmembrane transporter activity"/>
    <property type="evidence" value="ECO:0007669"/>
    <property type="project" value="InterPro"/>
</dbReference>
<proteinExistence type="predicted"/>
<name>A0A6P2C8I9_9NOCA</name>
<dbReference type="GO" id="GO:0005886">
    <property type="term" value="C:plasma membrane"/>
    <property type="evidence" value="ECO:0007669"/>
    <property type="project" value="UniProtKB-SubCell"/>
</dbReference>
<dbReference type="Pfam" id="PF07690">
    <property type="entry name" value="MFS_1"/>
    <property type="match status" value="1"/>
</dbReference>
<evidence type="ECO:0000256" key="6">
    <source>
        <dbReference type="SAM" id="Phobius"/>
    </source>
</evidence>
<feature type="transmembrane region" description="Helical" evidence="6">
    <location>
        <begin position="412"/>
        <end position="437"/>
    </location>
</feature>
<comment type="caution">
    <text evidence="8">The sequence shown here is derived from an EMBL/GenBank/DDBJ whole genome shotgun (WGS) entry which is preliminary data.</text>
</comment>
<dbReference type="AlphaFoldDB" id="A0A6P2C8I9"/>
<dbReference type="PANTHER" id="PTHR42718:SF9">
    <property type="entry name" value="MAJOR FACILITATOR SUPERFAMILY MULTIDRUG TRANSPORTER MFSC"/>
    <property type="match status" value="1"/>
</dbReference>
<organism evidence="8 9">
    <name type="scientific">Rhodococcus rhodnii</name>
    <dbReference type="NCBI Taxonomy" id="38312"/>
    <lineage>
        <taxon>Bacteria</taxon>
        <taxon>Bacillati</taxon>
        <taxon>Actinomycetota</taxon>
        <taxon>Actinomycetes</taxon>
        <taxon>Mycobacteriales</taxon>
        <taxon>Nocardiaceae</taxon>
        <taxon>Rhodococcus</taxon>
    </lineage>
</organism>
<feature type="domain" description="Major facilitator superfamily (MFS) profile" evidence="7">
    <location>
        <begin position="26"/>
        <end position="482"/>
    </location>
</feature>
<accession>A0A6P2C8I9</accession>
<evidence type="ECO:0000259" key="7">
    <source>
        <dbReference type="PROSITE" id="PS50850"/>
    </source>
</evidence>
<evidence type="ECO:0000256" key="5">
    <source>
        <dbReference type="ARBA" id="ARBA00023136"/>
    </source>
</evidence>
<feature type="transmembrane region" description="Helical" evidence="6">
    <location>
        <begin position="92"/>
        <end position="118"/>
    </location>
</feature>
<feature type="transmembrane region" description="Helical" evidence="6">
    <location>
        <begin position="216"/>
        <end position="239"/>
    </location>
</feature>
<evidence type="ECO:0000256" key="3">
    <source>
        <dbReference type="ARBA" id="ARBA00022692"/>
    </source>
</evidence>
<keyword evidence="3 6" id="KW-0812">Transmembrane</keyword>
<dbReference type="EMBL" id="QRCM01000001">
    <property type="protein sequence ID" value="TXG88963.1"/>
    <property type="molecule type" value="Genomic_DNA"/>
</dbReference>
<feature type="transmembrane region" description="Helical" evidence="6">
    <location>
        <begin position="323"/>
        <end position="347"/>
    </location>
</feature>